<name>A0A8D9FRK5_9VIRU</name>
<dbReference type="EMBL" id="OU342829">
    <property type="protein sequence ID" value="CAG7581760.1"/>
    <property type="molecule type" value="Genomic_DNA"/>
</dbReference>
<reference evidence="1" key="1">
    <citation type="submission" date="2021-06" db="EMBL/GenBank/DDBJ databases">
        <authorList>
            <person name="Gannon L."/>
            <person name="Redgwell R T."/>
            <person name="Michniewski S."/>
            <person name="Harrison D C."/>
            <person name="Millard A."/>
        </authorList>
    </citation>
    <scope>NUCLEOTIDE SEQUENCE</scope>
</reference>
<sequence length="111" mass="13332">MAEIEKRLLTVKENKPNSDRFVHNPDTDIVKVQYRRKNKNFFEKLFNITPRWKDVKSYHYIGGTIFGASSRSWTEELTVRRWRGKEMMKMMHSTDRIPRFNSSGNLYHIHG</sequence>
<accession>A0A8D9FRK5</accession>
<gene>
    <name evidence="1" type="ORF">SLAVMIC_01016</name>
</gene>
<organism evidence="1">
    <name type="scientific">uncultured marine phage</name>
    <dbReference type="NCBI Taxonomy" id="707152"/>
    <lineage>
        <taxon>Viruses</taxon>
        <taxon>environmental samples</taxon>
    </lineage>
</organism>
<protein>
    <submittedName>
        <fullName evidence="1">Uncharacterized protein</fullName>
    </submittedName>
</protein>
<evidence type="ECO:0000313" key="1">
    <source>
        <dbReference type="EMBL" id="CAG7581760.1"/>
    </source>
</evidence>
<proteinExistence type="predicted"/>